<keyword evidence="2" id="KW-1133">Transmembrane helix</keyword>
<proteinExistence type="predicted"/>
<gene>
    <name evidence="3" type="ORF">QF206_00255</name>
</gene>
<organism evidence="3 4">
    <name type="scientific">Ruicaihuangia caeni</name>
    <dbReference type="NCBI Taxonomy" id="3042517"/>
    <lineage>
        <taxon>Bacteria</taxon>
        <taxon>Bacillati</taxon>
        <taxon>Actinomycetota</taxon>
        <taxon>Actinomycetes</taxon>
        <taxon>Micrococcales</taxon>
        <taxon>Microbacteriaceae</taxon>
        <taxon>Ruicaihuangia</taxon>
    </lineage>
</organism>
<dbReference type="EMBL" id="JASATX010000001">
    <property type="protein sequence ID" value="MDI2097400.1"/>
    <property type="molecule type" value="Genomic_DNA"/>
</dbReference>
<keyword evidence="4" id="KW-1185">Reference proteome</keyword>
<dbReference type="AlphaFoldDB" id="A0AAW6T0P8"/>
<dbReference type="Proteomes" id="UP001321506">
    <property type="component" value="Unassembled WGS sequence"/>
</dbReference>
<evidence type="ECO:0000313" key="4">
    <source>
        <dbReference type="Proteomes" id="UP001321506"/>
    </source>
</evidence>
<keyword evidence="2" id="KW-0472">Membrane</keyword>
<sequence>MTEMLRDLVSLLDERFGTNLLNESVAPIATIVLALAAVVVAVFSWHTAKRANNIVEQHREEDRSEREARFRRGIAVDVREWLSESIWRAKYGVYLRGHDDDGKDLRAQRKRIEARLEREGEENGLRLMKLIQRRLISLDMASTTMSGKELARSRHPSRLYMERDELLPLLKRWTADPASIETELAAEESGETMKAKARAQALRRMLDKLTAEAEVGSGAIADLEEESRDPSPTARSEGDH</sequence>
<accession>A0AAW6T0P8</accession>
<evidence type="ECO:0000256" key="1">
    <source>
        <dbReference type="SAM" id="MobiDB-lite"/>
    </source>
</evidence>
<keyword evidence="2" id="KW-0812">Transmembrane</keyword>
<evidence type="ECO:0000313" key="3">
    <source>
        <dbReference type="EMBL" id="MDI2097400.1"/>
    </source>
</evidence>
<evidence type="ECO:0000256" key="2">
    <source>
        <dbReference type="SAM" id="Phobius"/>
    </source>
</evidence>
<dbReference type="RefSeq" id="WP_281487198.1">
    <property type="nucleotide sequence ID" value="NZ_JASATX010000001.1"/>
</dbReference>
<evidence type="ECO:0008006" key="5">
    <source>
        <dbReference type="Google" id="ProtNLM"/>
    </source>
</evidence>
<name>A0AAW6T0P8_9MICO</name>
<protein>
    <recommendedName>
        <fullName evidence="5">DUF4760 domain-containing protein</fullName>
    </recommendedName>
</protein>
<reference evidence="3 4" key="1">
    <citation type="submission" date="2023-04" db="EMBL/GenBank/DDBJ databases">
        <title>Klugiella caeni sp. nov. isolated from the sludge of biochemical tank.</title>
        <authorList>
            <person name="Geng K."/>
        </authorList>
    </citation>
    <scope>NUCLEOTIDE SEQUENCE [LARGE SCALE GENOMIC DNA]</scope>
    <source>
        <strain evidence="3 4">YN-L-19</strain>
    </source>
</reference>
<feature type="region of interest" description="Disordered" evidence="1">
    <location>
        <begin position="217"/>
        <end position="240"/>
    </location>
</feature>
<comment type="caution">
    <text evidence="3">The sequence shown here is derived from an EMBL/GenBank/DDBJ whole genome shotgun (WGS) entry which is preliminary data.</text>
</comment>
<feature type="transmembrane region" description="Helical" evidence="2">
    <location>
        <begin position="25"/>
        <end position="45"/>
    </location>
</feature>